<dbReference type="EMBL" id="FNQE01000005">
    <property type="protein sequence ID" value="SDY69084.1"/>
    <property type="molecule type" value="Genomic_DNA"/>
</dbReference>
<dbReference type="FunFam" id="3.40.50.300:FF:000425">
    <property type="entry name" value="Probable ABC transporter, ATP-binding subunit"/>
    <property type="match status" value="1"/>
</dbReference>
<feature type="domain" description="ABC transporter" evidence="5">
    <location>
        <begin position="4"/>
        <end position="234"/>
    </location>
</feature>
<keyword evidence="2" id="KW-0547">Nucleotide-binding</keyword>
<dbReference type="Pfam" id="PF08402">
    <property type="entry name" value="TOBE_2"/>
    <property type="match status" value="1"/>
</dbReference>
<dbReference type="InterPro" id="IPR008995">
    <property type="entry name" value="Mo/tungstate-bd_C_term_dom"/>
</dbReference>
<reference evidence="6 7" key="1">
    <citation type="submission" date="2016-10" db="EMBL/GenBank/DDBJ databases">
        <authorList>
            <person name="de Groot N.N."/>
        </authorList>
    </citation>
    <scope>NUCLEOTIDE SEQUENCE [LARGE SCALE GENOMIC DNA]</scope>
    <source>
        <strain evidence="6 7">DSM 21650</strain>
    </source>
</reference>
<dbReference type="GO" id="GO:0043190">
    <property type="term" value="C:ATP-binding cassette (ABC) transporter complex"/>
    <property type="evidence" value="ECO:0007669"/>
    <property type="project" value="InterPro"/>
</dbReference>
<name>A0A1H3LYI7_9FIRM</name>
<organism evidence="6 7">
    <name type="scientific">Proteiniborus ethanoligenes</name>
    <dbReference type="NCBI Taxonomy" id="415015"/>
    <lineage>
        <taxon>Bacteria</taxon>
        <taxon>Bacillati</taxon>
        <taxon>Bacillota</taxon>
        <taxon>Clostridia</taxon>
        <taxon>Eubacteriales</taxon>
        <taxon>Proteiniborus</taxon>
    </lineage>
</organism>
<dbReference type="Proteomes" id="UP000198625">
    <property type="component" value="Unassembled WGS sequence"/>
</dbReference>
<proteinExistence type="predicted"/>
<dbReference type="EC" id="7.6.2.9" evidence="4"/>
<evidence type="ECO:0000313" key="6">
    <source>
        <dbReference type="EMBL" id="SDY69084.1"/>
    </source>
</evidence>
<dbReference type="OrthoDB" id="9802264at2"/>
<evidence type="ECO:0000259" key="5">
    <source>
        <dbReference type="PROSITE" id="PS50893"/>
    </source>
</evidence>
<dbReference type="PROSITE" id="PS00211">
    <property type="entry name" value="ABC_TRANSPORTER_1"/>
    <property type="match status" value="1"/>
</dbReference>
<dbReference type="Pfam" id="PF00005">
    <property type="entry name" value="ABC_tran"/>
    <property type="match status" value="1"/>
</dbReference>
<keyword evidence="3 6" id="KW-0067">ATP-binding</keyword>
<protein>
    <recommendedName>
        <fullName evidence="4">ABC-type quaternary amine transporter</fullName>
        <ecNumber evidence="4">7.6.2.9</ecNumber>
    </recommendedName>
</protein>
<dbReference type="PANTHER" id="PTHR42781">
    <property type="entry name" value="SPERMIDINE/PUTRESCINE IMPORT ATP-BINDING PROTEIN POTA"/>
    <property type="match status" value="1"/>
</dbReference>
<dbReference type="GO" id="GO:0015418">
    <property type="term" value="F:ABC-type quaternary ammonium compound transporting activity"/>
    <property type="evidence" value="ECO:0007669"/>
    <property type="project" value="UniProtKB-EC"/>
</dbReference>
<dbReference type="SUPFAM" id="SSF50331">
    <property type="entry name" value="MOP-like"/>
    <property type="match status" value="1"/>
</dbReference>
<dbReference type="InterPro" id="IPR027417">
    <property type="entry name" value="P-loop_NTPase"/>
</dbReference>
<keyword evidence="1" id="KW-0813">Transport</keyword>
<dbReference type="GO" id="GO:0016887">
    <property type="term" value="F:ATP hydrolysis activity"/>
    <property type="evidence" value="ECO:0007669"/>
    <property type="project" value="InterPro"/>
</dbReference>
<dbReference type="InterPro" id="IPR003593">
    <property type="entry name" value="AAA+_ATPase"/>
</dbReference>
<dbReference type="Gene3D" id="3.40.50.300">
    <property type="entry name" value="P-loop containing nucleotide triphosphate hydrolases"/>
    <property type="match status" value="1"/>
</dbReference>
<evidence type="ECO:0000256" key="2">
    <source>
        <dbReference type="ARBA" id="ARBA00022741"/>
    </source>
</evidence>
<dbReference type="InterPro" id="IPR050093">
    <property type="entry name" value="ABC_SmlMolc_Importer"/>
</dbReference>
<evidence type="ECO:0000256" key="3">
    <source>
        <dbReference type="ARBA" id="ARBA00022840"/>
    </source>
</evidence>
<dbReference type="PROSITE" id="PS50893">
    <property type="entry name" value="ABC_TRANSPORTER_2"/>
    <property type="match status" value="1"/>
</dbReference>
<dbReference type="RefSeq" id="WP_091727135.1">
    <property type="nucleotide sequence ID" value="NZ_FNQE01000005.1"/>
</dbReference>
<dbReference type="SUPFAM" id="SSF52540">
    <property type="entry name" value="P-loop containing nucleoside triphosphate hydrolases"/>
    <property type="match status" value="1"/>
</dbReference>
<dbReference type="GO" id="GO:0005524">
    <property type="term" value="F:ATP binding"/>
    <property type="evidence" value="ECO:0007669"/>
    <property type="project" value="UniProtKB-KW"/>
</dbReference>
<dbReference type="SMART" id="SM00382">
    <property type="entry name" value="AAA"/>
    <property type="match status" value="1"/>
</dbReference>
<dbReference type="AlphaFoldDB" id="A0A1H3LYI7"/>
<dbReference type="InterPro" id="IPR003439">
    <property type="entry name" value="ABC_transporter-like_ATP-bd"/>
</dbReference>
<evidence type="ECO:0000313" key="7">
    <source>
        <dbReference type="Proteomes" id="UP000198625"/>
    </source>
</evidence>
<dbReference type="InterPro" id="IPR013611">
    <property type="entry name" value="Transp-assoc_OB_typ2"/>
</dbReference>
<dbReference type="Gene3D" id="2.40.50.100">
    <property type="match status" value="1"/>
</dbReference>
<gene>
    <name evidence="6" type="ORF">SAMN05660462_00645</name>
</gene>
<evidence type="ECO:0000256" key="4">
    <source>
        <dbReference type="ARBA" id="ARBA00066388"/>
    </source>
</evidence>
<accession>A0A1H3LYI7</accession>
<keyword evidence="7" id="KW-1185">Reference proteome</keyword>
<dbReference type="InterPro" id="IPR017871">
    <property type="entry name" value="ABC_transporter-like_CS"/>
</dbReference>
<dbReference type="PANTHER" id="PTHR42781:SF4">
    <property type="entry name" value="SPERMIDINE_PUTRESCINE IMPORT ATP-BINDING PROTEIN POTA"/>
    <property type="match status" value="1"/>
</dbReference>
<sequence>MSLINLEKVTVAYGNNVILKDLDLNVEKGELVSLLGPSGCGKTTTLRLIAGFLDSQKGRFLFDGKDYSNIPVHKRNFGLVFQSYALFPHLNVFDNVAFGLGLRKVDKAETKKRVMEILKTVDLLGFEERFPAELSGGQRQRVALARALVIKPDLLLLDEPLSNLDAKLRVKMRVEIRKIQQELGITTVYVTHDQEECFSISDKVAIMNEGIIEQMDEPSKIYKYPTSEFVARFVGFENFIDLKMVSKNENVLELEADNGSSFIVDNLDIYKDIQPSKGAIRPDDLKISSSKEEKESNMINGQILVRTFLGRDYQYEIETELGNFIVNHEALKIFEVGERVSIHFPKDKIILVK</sequence>
<dbReference type="STRING" id="415015.SAMN05660462_00645"/>
<evidence type="ECO:0000256" key="1">
    <source>
        <dbReference type="ARBA" id="ARBA00022448"/>
    </source>
</evidence>